<gene>
    <name evidence="2" type="ORF">COU08_03510</name>
</gene>
<evidence type="ECO:0000313" key="3">
    <source>
        <dbReference type="Proteomes" id="UP000228635"/>
    </source>
</evidence>
<protein>
    <submittedName>
        <fullName evidence="2">Uncharacterized protein</fullName>
    </submittedName>
</protein>
<feature type="transmembrane region" description="Helical" evidence="1">
    <location>
        <begin position="12"/>
        <end position="31"/>
    </location>
</feature>
<dbReference type="Proteomes" id="UP000228635">
    <property type="component" value="Unassembled WGS sequence"/>
</dbReference>
<keyword evidence="1" id="KW-0812">Transmembrane</keyword>
<keyword evidence="1" id="KW-0472">Membrane</keyword>
<sequence>MQQNTAKNIPLMIGIAIPLLMVVFVALAIYLPGATLEPQFDFLYYTGGNFGFDGFRLEQGHVAFFEAEVSEDQKPFLPRYPEQELKLYRHNVLTDTSVVLTLEEAQLLTLDSNPISPDGFRLTQGRGGDGFSFFPFFYNGGDYRTWYLTTKRASKPLTLQVGENSYYDVTFLGWVNEQ</sequence>
<dbReference type="EMBL" id="PFBA01000030">
    <property type="protein sequence ID" value="PIT92218.1"/>
    <property type="molecule type" value="Genomic_DNA"/>
</dbReference>
<accession>A0A2M6WHF3</accession>
<proteinExistence type="predicted"/>
<keyword evidence="1" id="KW-1133">Transmembrane helix</keyword>
<organism evidence="2 3">
    <name type="scientific">Candidatus Harrisonbacteria bacterium CG10_big_fil_rev_8_21_14_0_10_42_17</name>
    <dbReference type="NCBI Taxonomy" id="1974584"/>
    <lineage>
        <taxon>Bacteria</taxon>
        <taxon>Candidatus Harrisoniibacteriota</taxon>
    </lineage>
</organism>
<name>A0A2M6WHF3_9BACT</name>
<evidence type="ECO:0000313" key="2">
    <source>
        <dbReference type="EMBL" id="PIT92218.1"/>
    </source>
</evidence>
<reference evidence="3" key="1">
    <citation type="submission" date="2017-09" db="EMBL/GenBank/DDBJ databases">
        <title>Depth-based differentiation of microbial function through sediment-hosted aquifers and enrichment of novel symbionts in the deep terrestrial subsurface.</title>
        <authorList>
            <person name="Probst A.J."/>
            <person name="Ladd B."/>
            <person name="Jarett J.K."/>
            <person name="Geller-Mcgrath D.E."/>
            <person name="Sieber C.M.K."/>
            <person name="Emerson J.B."/>
            <person name="Anantharaman K."/>
            <person name="Thomas B.C."/>
            <person name="Malmstrom R."/>
            <person name="Stieglmeier M."/>
            <person name="Klingl A."/>
            <person name="Woyke T."/>
            <person name="Ryan C.M."/>
            <person name="Banfield J.F."/>
        </authorList>
    </citation>
    <scope>NUCLEOTIDE SEQUENCE [LARGE SCALE GENOMIC DNA]</scope>
</reference>
<dbReference type="AlphaFoldDB" id="A0A2M6WHF3"/>
<evidence type="ECO:0000256" key="1">
    <source>
        <dbReference type="SAM" id="Phobius"/>
    </source>
</evidence>
<comment type="caution">
    <text evidence="2">The sequence shown here is derived from an EMBL/GenBank/DDBJ whole genome shotgun (WGS) entry which is preliminary data.</text>
</comment>